<feature type="region of interest" description="Disordered" evidence="1">
    <location>
        <begin position="32"/>
        <end position="73"/>
    </location>
</feature>
<evidence type="ECO:0000313" key="2">
    <source>
        <dbReference type="EMBL" id="KAK7083744.1"/>
    </source>
</evidence>
<gene>
    <name evidence="2" type="ORF">SK128_018399</name>
</gene>
<proteinExistence type="predicted"/>
<dbReference type="EMBL" id="JAXCGZ010002588">
    <property type="protein sequence ID" value="KAK7083744.1"/>
    <property type="molecule type" value="Genomic_DNA"/>
</dbReference>
<dbReference type="AlphaFoldDB" id="A0AAN8XQC4"/>
<evidence type="ECO:0000313" key="3">
    <source>
        <dbReference type="Proteomes" id="UP001381693"/>
    </source>
</evidence>
<feature type="compositionally biased region" description="Polar residues" evidence="1">
    <location>
        <begin position="57"/>
        <end position="68"/>
    </location>
</feature>
<feature type="non-terminal residue" evidence="2">
    <location>
        <position position="1"/>
    </location>
</feature>
<accession>A0AAN8XQC4</accession>
<organism evidence="2 3">
    <name type="scientific">Halocaridina rubra</name>
    <name type="common">Hawaiian red shrimp</name>
    <dbReference type="NCBI Taxonomy" id="373956"/>
    <lineage>
        <taxon>Eukaryota</taxon>
        <taxon>Metazoa</taxon>
        <taxon>Ecdysozoa</taxon>
        <taxon>Arthropoda</taxon>
        <taxon>Crustacea</taxon>
        <taxon>Multicrustacea</taxon>
        <taxon>Malacostraca</taxon>
        <taxon>Eumalacostraca</taxon>
        <taxon>Eucarida</taxon>
        <taxon>Decapoda</taxon>
        <taxon>Pleocyemata</taxon>
        <taxon>Caridea</taxon>
        <taxon>Atyoidea</taxon>
        <taxon>Atyidae</taxon>
        <taxon>Halocaridina</taxon>
    </lineage>
</organism>
<comment type="caution">
    <text evidence="2">The sequence shown here is derived from an EMBL/GenBank/DDBJ whole genome shotgun (WGS) entry which is preliminary data.</text>
</comment>
<name>A0AAN8XQC4_HALRR</name>
<evidence type="ECO:0000256" key="1">
    <source>
        <dbReference type="SAM" id="MobiDB-lite"/>
    </source>
</evidence>
<protein>
    <submittedName>
        <fullName evidence="2">Uncharacterized protein</fullName>
    </submittedName>
</protein>
<dbReference type="Proteomes" id="UP001381693">
    <property type="component" value="Unassembled WGS sequence"/>
</dbReference>
<reference evidence="2 3" key="1">
    <citation type="submission" date="2023-11" db="EMBL/GenBank/DDBJ databases">
        <title>Halocaridina rubra genome assembly.</title>
        <authorList>
            <person name="Smith C."/>
        </authorList>
    </citation>
    <scope>NUCLEOTIDE SEQUENCE [LARGE SCALE GENOMIC DNA]</scope>
    <source>
        <strain evidence="2">EP-1</strain>
        <tissue evidence="2">Whole</tissue>
    </source>
</reference>
<keyword evidence="3" id="KW-1185">Reference proteome</keyword>
<sequence length="102" mass="11420">FRSAWTRLLCCRDVEDRTTAGGLTTEKVSLTVVTEPSPRPEPFKQQLRRKARGRPASQGSSDMRTMSTEGVPLKTLQLNPVRVQYDVQVSTTDRGEVQSEIV</sequence>